<evidence type="ECO:0000313" key="9">
    <source>
        <dbReference type="EMBL" id="CAA6815763.1"/>
    </source>
</evidence>
<proteinExistence type="predicted"/>
<evidence type="ECO:0000256" key="5">
    <source>
        <dbReference type="ARBA" id="ARBA00022777"/>
    </source>
</evidence>
<evidence type="ECO:0000256" key="3">
    <source>
        <dbReference type="ARBA" id="ARBA00022553"/>
    </source>
</evidence>
<keyword evidence="7" id="KW-0812">Transmembrane</keyword>
<dbReference type="PRINTS" id="PR00344">
    <property type="entry name" value="BCTRLSENSOR"/>
</dbReference>
<dbReference type="GO" id="GO:0005886">
    <property type="term" value="C:plasma membrane"/>
    <property type="evidence" value="ECO:0007669"/>
    <property type="project" value="TreeGrafter"/>
</dbReference>
<evidence type="ECO:0000256" key="2">
    <source>
        <dbReference type="ARBA" id="ARBA00012438"/>
    </source>
</evidence>
<keyword evidence="6" id="KW-0175">Coiled coil</keyword>
<dbReference type="SMART" id="SM00387">
    <property type="entry name" value="HATPase_c"/>
    <property type="match status" value="1"/>
</dbReference>
<dbReference type="SUPFAM" id="SSF55874">
    <property type="entry name" value="ATPase domain of HSP90 chaperone/DNA topoisomerase II/histidine kinase"/>
    <property type="match status" value="1"/>
</dbReference>
<dbReference type="InterPro" id="IPR005467">
    <property type="entry name" value="His_kinase_dom"/>
</dbReference>
<evidence type="ECO:0000256" key="6">
    <source>
        <dbReference type="SAM" id="Coils"/>
    </source>
</evidence>
<dbReference type="PROSITE" id="PS50109">
    <property type="entry name" value="HIS_KIN"/>
    <property type="match status" value="1"/>
</dbReference>
<dbReference type="InterPro" id="IPR003594">
    <property type="entry name" value="HATPase_dom"/>
</dbReference>
<dbReference type="Pfam" id="PF02518">
    <property type="entry name" value="HATPase_c"/>
    <property type="match status" value="1"/>
</dbReference>
<dbReference type="CDD" id="cd00082">
    <property type="entry name" value="HisKA"/>
    <property type="match status" value="1"/>
</dbReference>
<gene>
    <name evidence="9" type="ORF">HELGO_WM7141</name>
</gene>
<evidence type="ECO:0000256" key="4">
    <source>
        <dbReference type="ARBA" id="ARBA00022679"/>
    </source>
</evidence>
<keyword evidence="5 9" id="KW-0418">Kinase</keyword>
<feature type="transmembrane region" description="Helical" evidence="7">
    <location>
        <begin position="226"/>
        <end position="245"/>
    </location>
</feature>
<dbReference type="PANTHER" id="PTHR43047:SF72">
    <property type="entry name" value="OSMOSENSING HISTIDINE PROTEIN KINASE SLN1"/>
    <property type="match status" value="1"/>
</dbReference>
<organism evidence="9">
    <name type="scientific">uncultured Sulfurovum sp</name>
    <dbReference type="NCBI Taxonomy" id="269237"/>
    <lineage>
        <taxon>Bacteria</taxon>
        <taxon>Pseudomonadati</taxon>
        <taxon>Campylobacterota</taxon>
        <taxon>Epsilonproteobacteria</taxon>
        <taxon>Campylobacterales</taxon>
        <taxon>Sulfurovaceae</taxon>
        <taxon>Sulfurovum</taxon>
        <taxon>environmental samples</taxon>
    </lineage>
</organism>
<evidence type="ECO:0000256" key="1">
    <source>
        <dbReference type="ARBA" id="ARBA00000085"/>
    </source>
</evidence>
<dbReference type="GO" id="GO:0000155">
    <property type="term" value="F:phosphorelay sensor kinase activity"/>
    <property type="evidence" value="ECO:0007669"/>
    <property type="project" value="InterPro"/>
</dbReference>
<dbReference type="AlphaFoldDB" id="A0A6S6T8Y0"/>
<evidence type="ECO:0000256" key="7">
    <source>
        <dbReference type="SAM" id="Phobius"/>
    </source>
</evidence>
<accession>A0A6S6T8Y0</accession>
<dbReference type="Gene3D" id="1.10.287.130">
    <property type="match status" value="1"/>
</dbReference>
<dbReference type="InterPro" id="IPR036097">
    <property type="entry name" value="HisK_dim/P_sf"/>
</dbReference>
<reference evidence="9" key="1">
    <citation type="submission" date="2020-01" db="EMBL/GenBank/DDBJ databases">
        <authorList>
            <person name="Meier V. D."/>
            <person name="Meier V D."/>
        </authorList>
    </citation>
    <scope>NUCLEOTIDE SEQUENCE</scope>
    <source>
        <strain evidence="9">HLG_WM_MAG_06</strain>
    </source>
</reference>
<dbReference type="InterPro" id="IPR004358">
    <property type="entry name" value="Sig_transdc_His_kin-like_C"/>
</dbReference>
<dbReference type="Gene3D" id="3.30.565.10">
    <property type="entry name" value="Histidine kinase-like ATPase, C-terminal domain"/>
    <property type="match status" value="1"/>
</dbReference>
<keyword evidence="7" id="KW-0472">Membrane</keyword>
<name>A0A6S6T8Y0_9BACT</name>
<comment type="catalytic activity">
    <reaction evidence="1">
        <text>ATP + protein L-histidine = ADP + protein N-phospho-L-histidine.</text>
        <dbReference type="EC" id="2.7.13.3"/>
    </reaction>
</comment>
<keyword evidence="3" id="KW-0597">Phosphoprotein</keyword>
<dbReference type="SUPFAM" id="SSF47384">
    <property type="entry name" value="Homodimeric domain of signal transducing histidine kinase"/>
    <property type="match status" value="1"/>
</dbReference>
<feature type="domain" description="Histidine kinase" evidence="8">
    <location>
        <begin position="268"/>
        <end position="484"/>
    </location>
</feature>
<feature type="coiled-coil region" evidence="6">
    <location>
        <begin position="50"/>
        <end position="77"/>
    </location>
</feature>
<dbReference type="InterPro" id="IPR003661">
    <property type="entry name" value="HisK_dim/P_dom"/>
</dbReference>
<dbReference type="EMBL" id="CACVAP010000083">
    <property type="protein sequence ID" value="CAA6815763.1"/>
    <property type="molecule type" value="Genomic_DNA"/>
</dbReference>
<evidence type="ECO:0000259" key="8">
    <source>
        <dbReference type="PROSITE" id="PS50109"/>
    </source>
</evidence>
<dbReference type="SMART" id="SM00388">
    <property type="entry name" value="HisKA"/>
    <property type="match status" value="1"/>
</dbReference>
<dbReference type="PANTHER" id="PTHR43047">
    <property type="entry name" value="TWO-COMPONENT HISTIDINE PROTEIN KINASE"/>
    <property type="match status" value="1"/>
</dbReference>
<dbReference type="Pfam" id="PF00512">
    <property type="entry name" value="HisKA"/>
    <property type="match status" value="1"/>
</dbReference>
<keyword evidence="7" id="KW-1133">Transmembrane helix</keyword>
<dbReference type="EC" id="2.7.13.3" evidence="2"/>
<sequence length="484" mass="55540">MKKLWKRLSDTYKIFLTMLLLILMIQLGTLLYIWTFKSEILLEKERTNLSYQLDRNAKRLMKNLSNLQKELEFLALLEVMDDVLVKDIDKRIETLLEKKAKDLGQGIVLLALRADEVVAMTKEKYKEEDYLKFSASIFASFDSQKVLGTLVLLYPYQNFMELKMDNPHQQLWLSSNIIKKREHVIEEEAYIIVSKKLDNRLEGWVLSLAHEKKDALMTIRKVERTLLWAFLFSLASLLFVVWVLSKKQIGILEHTQEVLALKRTFLSTMSHELRTPLGSILNLTQHLMNSPVLTDANALMLSKIESASEHLLSMINNLLQLSKLESNSMTVKKESLDVMLVIEETIEMLEPLIDEKELVLTQNLLTGKQLLVTDRNLFNQVFINLLSNAIKFTHRGSITITLSKKEEKFTLVIIDTGIGIEKEKQVSLFSEFYQAHMDKEDIKHSTGLGLALSQKVAKLINGKIEIKSAGLDQGCEASFTFSSL</sequence>
<dbReference type="InterPro" id="IPR036890">
    <property type="entry name" value="HATPase_C_sf"/>
</dbReference>
<dbReference type="GO" id="GO:0009927">
    <property type="term" value="F:histidine phosphotransfer kinase activity"/>
    <property type="evidence" value="ECO:0007669"/>
    <property type="project" value="TreeGrafter"/>
</dbReference>
<protein>
    <recommendedName>
        <fullName evidence="2">histidine kinase</fullName>
        <ecNumber evidence="2">2.7.13.3</ecNumber>
    </recommendedName>
</protein>
<keyword evidence="4" id="KW-0808">Transferase</keyword>
<feature type="transmembrane region" description="Helical" evidence="7">
    <location>
        <begin position="12"/>
        <end position="34"/>
    </location>
</feature>